<dbReference type="SUPFAM" id="SSF52743">
    <property type="entry name" value="Subtilisin-like"/>
    <property type="match status" value="1"/>
</dbReference>
<keyword evidence="2" id="KW-1185">Reference proteome</keyword>
<sequence length="142" mass="15124">MDFDGRPGGRAAQPVCYGTDLGDLGDADDEAVLGFSNFATSTADRRHAVAAPGDCMETTYLLPGFFALVAGMSFSAPVVTGVTALCVCVGRCGTNSPARNLRTIVDDARRASEKRPRYGLFGDPLRPIPGRYYGHLVTADRY</sequence>
<name>A0ABV4SZ65_9ACTN</name>
<proteinExistence type="predicted"/>
<comment type="caution">
    <text evidence="1">The sequence shown here is derived from an EMBL/GenBank/DDBJ whole genome shotgun (WGS) entry which is preliminary data.</text>
</comment>
<protein>
    <submittedName>
        <fullName evidence="1">Uncharacterized protein</fullName>
    </submittedName>
</protein>
<dbReference type="EMBL" id="JBGOSP010000044">
    <property type="protein sequence ID" value="MFA3842798.1"/>
    <property type="molecule type" value="Genomic_DNA"/>
</dbReference>
<dbReference type="RefSeq" id="WP_372566711.1">
    <property type="nucleotide sequence ID" value="NZ_JBGOSP010000044.1"/>
</dbReference>
<gene>
    <name evidence="1" type="ORF">ACEG43_42770</name>
</gene>
<organism evidence="1 2">
    <name type="scientific">Streptomyces aureus</name>
    <dbReference type="NCBI Taxonomy" id="193461"/>
    <lineage>
        <taxon>Bacteria</taxon>
        <taxon>Bacillati</taxon>
        <taxon>Actinomycetota</taxon>
        <taxon>Actinomycetes</taxon>
        <taxon>Kitasatosporales</taxon>
        <taxon>Streptomycetaceae</taxon>
        <taxon>Streptomyces</taxon>
    </lineage>
</organism>
<evidence type="ECO:0000313" key="1">
    <source>
        <dbReference type="EMBL" id="MFA3842798.1"/>
    </source>
</evidence>
<dbReference type="Proteomes" id="UP001571476">
    <property type="component" value="Unassembled WGS sequence"/>
</dbReference>
<evidence type="ECO:0000313" key="2">
    <source>
        <dbReference type="Proteomes" id="UP001571476"/>
    </source>
</evidence>
<dbReference type="InterPro" id="IPR036852">
    <property type="entry name" value="Peptidase_S8/S53_dom_sf"/>
</dbReference>
<dbReference type="Gene3D" id="3.40.50.200">
    <property type="entry name" value="Peptidase S8/S53 domain"/>
    <property type="match status" value="1"/>
</dbReference>
<accession>A0ABV4SZ65</accession>
<reference evidence="1 2" key="1">
    <citation type="submission" date="2024-08" db="EMBL/GenBank/DDBJ databases">
        <title>Genome sequence of Streptomyces aureus CACIA-1.46HGO.</title>
        <authorList>
            <person name="Evangelista-Martinez Z."/>
        </authorList>
    </citation>
    <scope>NUCLEOTIDE SEQUENCE [LARGE SCALE GENOMIC DNA]</scope>
    <source>
        <strain evidence="1 2">CACIA-1.46HGO</strain>
    </source>
</reference>